<keyword evidence="3" id="KW-1185">Reference proteome</keyword>
<evidence type="ECO:0000256" key="1">
    <source>
        <dbReference type="PROSITE-ProRule" id="PRU10141"/>
    </source>
</evidence>
<dbReference type="EMBL" id="BLLF01004001">
    <property type="protein sequence ID" value="GFH28709.1"/>
    <property type="molecule type" value="Genomic_DNA"/>
</dbReference>
<reference evidence="2 3" key="1">
    <citation type="submission" date="2020-02" db="EMBL/GenBank/DDBJ databases">
        <title>Draft genome sequence of Haematococcus lacustris strain NIES-144.</title>
        <authorList>
            <person name="Morimoto D."/>
            <person name="Nakagawa S."/>
            <person name="Yoshida T."/>
            <person name="Sawayama S."/>
        </authorList>
    </citation>
    <scope>NUCLEOTIDE SEQUENCE [LARGE SCALE GENOMIC DNA]</scope>
    <source>
        <strain evidence="2 3">NIES-144</strain>
    </source>
</reference>
<dbReference type="InterPro" id="IPR017441">
    <property type="entry name" value="Protein_kinase_ATP_BS"/>
</dbReference>
<keyword evidence="1" id="KW-0067">ATP-binding</keyword>
<comment type="caution">
    <text evidence="2">The sequence shown here is derived from an EMBL/GenBank/DDBJ whole genome shotgun (WGS) entry which is preliminary data.</text>
</comment>
<accession>A0A6A0A7S2</accession>
<proteinExistence type="predicted"/>
<feature type="non-terminal residue" evidence="2">
    <location>
        <position position="120"/>
    </location>
</feature>
<dbReference type="Gene3D" id="3.30.200.20">
    <property type="entry name" value="Phosphorylase Kinase, domain 1"/>
    <property type="match status" value="1"/>
</dbReference>
<dbReference type="AlphaFoldDB" id="A0A6A0A7S2"/>
<feature type="binding site" evidence="1">
    <location>
        <position position="65"/>
    </location>
    <ligand>
        <name>ATP</name>
        <dbReference type="ChEBI" id="CHEBI:30616"/>
    </ligand>
</feature>
<feature type="non-terminal residue" evidence="2">
    <location>
        <position position="1"/>
    </location>
</feature>
<evidence type="ECO:0000313" key="2">
    <source>
        <dbReference type="EMBL" id="GFH28709.1"/>
    </source>
</evidence>
<dbReference type="PROSITE" id="PS00107">
    <property type="entry name" value="PROTEIN_KINASE_ATP"/>
    <property type="match status" value="1"/>
</dbReference>
<dbReference type="Proteomes" id="UP000485058">
    <property type="component" value="Unassembled WGS sequence"/>
</dbReference>
<evidence type="ECO:0000313" key="3">
    <source>
        <dbReference type="Proteomes" id="UP000485058"/>
    </source>
</evidence>
<sequence>MATSSDVHIQKQMQAFHSEQHRGLYKMWSELDMLADLHLDSVLGQGGFAVVMHGLWRGSTSVAVKLVATKAMRTATVEDSQLSTASSASTSLPVPALFEALLSRDLAHPNIIKWCVWLML</sequence>
<gene>
    <name evidence="2" type="ORF">HaLaN_27247</name>
</gene>
<dbReference type="SUPFAM" id="SSF56112">
    <property type="entry name" value="Protein kinase-like (PK-like)"/>
    <property type="match status" value="1"/>
</dbReference>
<protein>
    <recommendedName>
        <fullName evidence="4">Protein kinase domain-containing protein</fullName>
    </recommendedName>
</protein>
<evidence type="ECO:0008006" key="4">
    <source>
        <dbReference type="Google" id="ProtNLM"/>
    </source>
</evidence>
<organism evidence="2 3">
    <name type="scientific">Haematococcus lacustris</name>
    <name type="common">Green alga</name>
    <name type="synonym">Haematococcus pluvialis</name>
    <dbReference type="NCBI Taxonomy" id="44745"/>
    <lineage>
        <taxon>Eukaryota</taxon>
        <taxon>Viridiplantae</taxon>
        <taxon>Chlorophyta</taxon>
        <taxon>core chlorophytes</taxon>
        <taxon>Chlorophyceae</taxon>
        <taxon>CS clade</taxon>
        <taxon>Chlamydomonadales</taxon>
        <taxon>Haematococcaceae</taxon>
        <taxon>Haematococcus</taxon>
    </lineage>
</organism>
<keyword evidence="1" id="KW-0547">Nucleotide-binding</keyword>
<name>A0A6A0A7S2_HAELA</name>
<dbReference type="InterPro" id="IPR011009">
    <property type="entry name" value="Kinase-like_dom_sf"/>
</dbReference>
<dbReference type="GO" id="GO:0005524">
    <property type="term" value="F:ATP binding"/>
    <property type="evidence" value="ECO:0007669"/>
    <property type="project" value="UniProtKB-UniRule"/>
</dbReference>